<organism evidence="2 3">
    <name type="scientific">Phyllotreta striolata</name>
    <name type="common">Striped flea beetle</name>
    <name type="synonym">Crioceris striolata</name>
    <dbReference type="NCBI Taxonomy" id="444603"/>
    <lineage>
        <taxon>Eukaryota</taxon>
        <taxon>Metazoa</taxon>
        <taxon>Ecdysozoa</taxon>
        <taxon>Arthropoda</taxon>
        <taxon>Hexapoda</taxon>
        <taxon>Insecta</taxon>
        <taxon>Pterygota</taxon>
        <taxon>Neoptera</taxon>
        <taxon>Endopterygota</taxon>
        <taxon>Coleoptera</taxon>
        <taxon>Polyphaga</taxon>
        <taxon>Cucujiformia</taxon>
        <taxon>Chrysomeloidea</taxon>
        <taxon>Chrysomelidae</taxon>
        <taxon>Galerucinae</taxon>
        <taxon>Alticini</taxon>
        <taxon>Phyllotreta</taxon>
    </lineage>
</organism>
<sequence length="145" mass="16607">MKCLYKGLHLSNRQISLRHFQKLFWFPAINMSNIFCVFILLVCIFTLTLTHPTNDLTEQLSNVNANNKDHDLKANDLETEESRWGRYGGYGRGWGGWGRPGWGAWGRTRWGGVGVGLYRPYYPGFTGLGWGYRPYGVGWGHGFWG</sequence>
<accession>A0A9N9TT57</accession>
<keyword evidence="1" id="KW-0812">Transmembrane</keyword>
<keyword evidence="1" id="KW-0472">Membrane</keyword>
<feature type="transmembrane region" description="Helical" evidence="1">
    <location>
        <begin position="23"/>
        <end position="47"/>
    </location>
</feature>
<gene>
    <name evidence="2" type="ORF">PHYEVI_LOCUS6249</name>
</gene>
<proteinExistence type="predicted"/>
<protein>
    <submittedName>
        <fullName evidence="2">Uncharacterized protein</fullName>
    </submittedName>
</protein>
<reference evidence="2" key="1">
    <citation type="submission" date="2022-01" db="EMBL/GenBank/DDBJ databases">
        <authorList>
            <person name="King R."/>
        </authorList>
    </citation>
    <scope>NUCLEOTIDE SEQUENCE</scope>
</reference>
<evidence type="ECO:0000313" key="2">
    <source>
        <dbReference type="EMBL" id="CAG9859885.1"/>
    </source>
</evidence>
<keyword evidence="1" id="KW-1133">Transmembrane helix</keyword>
<dbReference type="EMBL" id="OU900096">
    <property type="protein sequence ID" value="CAG9859885.1"/>
    <property type="molecule type" value="Genomic_DNA"/>
</dbReference>
<name>A0A9N9TT57_PHYSR</name>
<evidence type="ECO:0000256" key="1">
    <source>
        <dbReference type="SAM" id="Phobius"/>
    </source>
</evidence>
<dbReference type="Proteomes" id="UP001153712">
    <property type="component" value="Chromosome 3"/>
</dbReference>
<keyword evidence="3" id="KW-1185">Reference proteome</keyword>
<dbReference type="AlphaFoldDB" id="A0A9N9TT57"/>
<evidence type="ECO:0000313" key="3">
    <source>
        <dbReference type="Proteomes" id="UP001153712"/>
    </source>
</evidence>